<evidence type="ECO:0000313" key="3">
    <source>
        <dbReference type="Proteomes" id="UP000652427"/>
    </source>
</evidence>
<protein>
    <submittedName>
        <fullName evidence="2">AAA family ATPase</fullName>
    </submittedName>
</protein>
<dbReference type="EMBL" id="JABWMH010000003">
    <property type="protein sequence ID" value="NVD28309.1"/>
    <property type="molecule type" value="Genomic_DNA"/>
</dbReference>
<dbReference type="PANTHER" id="PTHR32182">
    <property type="entry name" value="DNA REPLICATION AND REPAIR PROTEIN RECF"/>
    <property type="match status" value="1"/>
</dbReference>
<dbReference type="PANTHER" id="PTHR32182:SF22">
    <property type="entry name" value="ATP-DEPENDENT ENDONUCLEASE, OLD FAMILY-RELATED"/>
    <property type="match status" value="1"/>
</dbReference>
<dbReference type="Pfam" id="PF13166">
    <property type="entry name" value="AAA_13"/>
    <property type="match status" value="1"/>
</dbReference>
<evidence type="ECO:0000259" key="1">
    <source>
        <dbReference type="Pfam" id="PF13166"/>
    </source>
</evidence>
<organism evidence="2 3">
    <name type="scientific">Parasphingorhabdus flavimaris</name>
    <dbReference type="NCBI Taxonomy" id="266812"/>
    <lineage>
        <taxon>Bacteria</taxon>
        <taxon>Pseudomonadati</taxon>
        <taxon>Pseudomonadota</taxon>
        <taxon>Alphaproteobacteria</taxon>
        <taxon>Sphingomonadales</taxon>
        <taxon>Sphingomonadaceae</taxon>
        <taxon>Parasphingorhabdus</taxon>
    </lineage>
</organism>
<dbReference type="InterPro" id="IPR027417">
    <property type="entry name" value="P-loop_NTPase"/>
</dbReference>
<proteinExistence type="predicted"/>
<reference evidence="2 3" key="1">
    <citation type="submission" date="2020-06" db="EMBL/GenBank/DDBJ databases">
        <authorList>
            <person name="Kim S.-J."/>
            <person name="Park S.-J."/>
        </authorList>
    </citation>
    <scope>NUCLEOTIDE SEQUENCE [LARGE SCALE GENOMIC DNA]</scope>
    <source>
        <strain evidence="2 3">SW-151</strain>
    </source>
</reference>
<evidence type="ECO:0000313" key="2">
    <source>
        <dbReference type="EMBL" id="NVD28309.1"/>
    </source>
</evidence>
<comment type="caution">
    <text evidence="2">The sequence shown here is derived from an EMBL/GenBank/DDBJ whole genome shotgun (WGS) entry which is preliminary data.</text>
</comment>
<name>A0ABX2N3N0_9SPHN</name>
<accession>A0ABX2N3N0</accession>
<dbReference type="SUPFAM" id="SSF52540">
    <property type="entry name" value="P-loop containing nucleoside triphosphate hydrolases"/>
    <property type="match status" value="1"/>
</dbReference>
<keyword evidence="3" id="KW-1185">Reference proteome</keyword>
<dbReference type="Proteomes" id="UP000652427">
    <property type="component" value="Unassembled WGS sequence"/>
</dbReference>
<dbReference type="RefSeq" id="WP_100093761.1">
    <property type="nucleotide sequence ID" value="NZ_JABWMH010000003.1"/>
</dbReference>
<sequence length="748" mass="84169">MLKSIKKITKLGIFDSFIAANDLPDFARYNCIYGDNASGKTTLTRLLGALNQAHHPDYPELTYEIKVETGKLNQGTAYNRKIRVFNADFIEANIGQFKGPLRPILIVGEENKVLAEEALAEQAIFDARQLKIKEFKETIQRDEVSKGKLFSEVAKTISEATSGTALRNYRKQNSEKAFDKITEPITLSKRELELHRTSVRQEQQDLIKPFRQPVVALLSDNSARPLSEWVEIAVEQTRSLTMRSAQGSALARLSEQPAIAKWVEEGLSIHREHASTSCEFCSQQLPPDRLSQLAKHFGVEDQRLKADVMAIRALTGHILRAIDDMNPPPKPAFYSELRDQVDSAAAMFEAAANEARAQLIQLTNILVEKLDRRAVSYEVDICIDCSKLFTAIDALCSLVDQNNAKTNAFAETLAAARERIEAHYISSIKVPVKDLQDKIDIVTNEITKLVDGSIGFADPRSLSDLKDSFEEKRAKVSSSHAASAELTSNVRTFLGRSDLKFESDVEGYRVERSGKPAKRLSEGEKTAIAFVYFLVQLGDQDFNLSEGVVVIDDPISSLDASAIYQAFSFLKNGVKNAKQVFILTHNFEFLRLLLNWHNQNKKAARHYMIRCNDNTDARNAIIIPLDPLLRDYSTEYHYLFKQLYSYTCDGTIANAYHLPNIARKVLETFLEFYTPSSKSSYRKLEGVHFDEHKKTAIYKFVNDQSHPTGKSFDPSLVAETKKNISFLLEMIDTLAPVHYQGLKALCTT</sequence>
<dbReference type="Gene3D" id="3.40.50.300">
    <property type="entry name" value="P-loop containing nucleotide triphosphate hydrolases"/>
    <property type="match status" value="1"/>
</dbReference>
<dbReference type="InterPro" id="IPR026866">
    <property type="entry name" value="CR006_AAA"/>
</dbReference>
<feature type="domain" description="Protein CR006 P-loop" evidence="1">
    <location>
        <begin position="11"/>
        <end position="728"/>
    </location>
</feature>
<gene>
    <name evidence="2" type="ORF">HUO14_10380</name>
</gene>